<reference evidence="1 2" key="1">
    <citation type="submission" date="2018-08" db="EMBL/GenBank/DDBJ databases">
        <title>Verrucosispora craniellae sp. nov., isolated from a marine sponge in the South China Sea.</title>
        <authorList>
            <person name="Li L."/>
            <person name="Lin H.W."/>
        </authorList>
    </citation>
    <scope>NUCLEOTIDE SEQUENCE [LARGE SCALE GENOMIC DNA]</scope>
    <source>
        <strain evidence="1 2">LHW63014</strain>
    </source>
</reference>
<keyword evidence="2" id="KW-1185">Reference proteome</keyword>
<gene>
    <name evidence="1" type="ORF">D0Q02_23745</name>
</gene>
<organism evidence="1 2">
    <name type="scientific">Micromonospora craniellae</name>
    <dbReference type="NCBI Taxonomy" id="2294034"/>
    <lineage>
        <taxon>Bacteria</taxon>
        <taxon>Bacillati</taxon>
        <taxon>Actinomycetota</taxon>
        <taxon>Actinomycetes</taxon>
        <taxon>Micromonosporales</taxon>
        <taxon>Micromonosporaceae</taxon>
        <taxon>Micromonospora</taxon>
    </lineage>
</organism>
<dbReference type="RefSeq" id="WP_117230226.1">
    <property type="nucleotide sequence ID" value="NZ_CP061725.1"/>
</dbReference>
<dbReference type="EMBL" id="QVFU01000035">
    <property type="protein sequence ID" value="RFS44173.1"/>
    <property type="molecule type" value="Genomic_DNA"/>
</dbReference>
<comment type="caution">
    <text evidence="1">The sequence shown here is derived from an EMBL/GenBank/DDBJ whole genome shotgun (WGS) entry which is preliminary data.</text>
</comment>
<accession>A0A372FTW5</accession>
<evidence type="ECO:0000313" key="1">
    <source>
        <dbReference type="EMBL" id="RFS44173.1"/>
    </source>
</evidence>
<dbReference type="AlphaFoldDB" id="A0A372FTW5"/>
<name>A0A372FTW5_9ACTN</name>
<evidence type="ECO:0000313" key="2">
    <source>
        <dbReference type="Proteomes" id="UP000262621"/>
    </source>
</evidence>
<protein>
    <submittedName>
        <fullName evidence="1">Uncharacterized protein</fullName>
    </submittedName>
</protein>
<dbReference type="Proteomes" id="UP000262621">
    <property type="component" value="Unassembled WGS sequence"/>
</dbReference>
<proteinExistence type="predicted"/>
<sequence>MRVIAALPRPAGEFKPVTAVAAPRESVVVTWCREIATNTATSVGSPVENAEYLLTLYPHGFAPYSLYSSFVIAGRTMSISVLWDDLWREPGFALAIDGQPVPLDATSTARPAAVIAHAAWHAILAPSPRRAR</sequence>